<name>A0A923L307_9BACI</name>
<dbReference type="GO" id="GO:0004622">
    <property type="term" value="F:phosphatidylcholine lysophospholipase activity"/>
    <property type="evidence" value="ECO:0007669"/>
    <property type="project" value="TreeGrafter"/>
</dbReference>
<dbReference type="Pfam" id="PF13472">
    <property type="entry name" value="Lipase_GDSL_2"/>
    <property type="match status" value="1"/>
</dbReference>
<dbReference type="RefSeq" id="WP_186868254.1">
    <property type="nucleotide sequence ID" value="NZ_JACOOL010000001.1"/>
</dbReference>
<dbReference type="InterPro" id="IPR051532">
    <property type="entry name" value="Ester_Hydrolysis_Enzymes"/>
</dbReference>
<dbReference type="EMBL" id="JACOOL010000001">
    <property type="protein sequence ID" value="MBC5635553.1"/>
    <property type="molecule type" value="Genomic_DNA"/>
</dbReference>
<feature type="domain" description="SGNH hydrolase-type esterase" evidence="3">
    <location>
        <begin position="94"/>
        <end position="283"/>
    </location>
</feature>
<dbReference type="Gene3D" id="3.40.50.1110">
    <property type="entry name" value="SGNH hydrolase"/>
    <property type="match status" value="1"/>
</dbReference>
<evidence type="ECO:0000256" key="1">
    <source>
        <dbReference type="SAM" id="MobiDB-lite"/>
    </source>
</evidence>
<evidence type="ECO:0000313" key="4">
    <source>
        <dbReference type="EMBL" id="MBC5635553.1"/>
    </source>
</evidence>
<dbReference type="InterPro" id="IPR013830">
    <property type="entry name" value="SGNH_hydro"/>
</dbReference>
<comment type="caution">
    <text evidence="4">The sequence shown here is derived from an EMBL/GenBank/DDBJ whole genome shotgun (WGS) entry which is preliminary data.</text>
</comment>
<proteinExistence type="predicted"/>
<feature type="transmembrane region" description="Helical" evidence="2">
    <location>
        <begin position="7"/>
        <end position="25"/>
    </location>
</feature>
<dbReference type="InterPro" id="IPR036514">
    <property type="entry name" value="SGNH_hydro_sf"/>
</dbReference>
<dbReference type="SUPFAM" id="SSF52266">
    <property type="entry name" value="SGNH hydrolase"/>
    <property type="match status" value="1"/>
</dbReference>
<keyword evidence="2" id="KW-1133">Transmembrane helix</keyword>
<evidence type="ECO:0000259" key="3">
    <source>
        <dbReference type="Pfam" id="PF13472"/>
    </source>
</evidence>
<sequence length="295" mass="33387">MKKKTIIMIITLASIFVLACVLGLYREQLSSPASPVDRAENADVTNQETSEPEATEDIPNKASHTPFTEFSKEFKAAIQSTIKFFSNQESHIVAIGDSLTQGVGDSTKQGGYVGILDSQLNADANLVTFDNYGKRGNRTDQLLKRIDEPEIVKSLKRADIVIMTIGANDIMQVLKENFTNITYEAFSKERVNYEKRLHQIFAKLEELNPNASVYLVGFYNPFQQYFEHIKELDMIVDDWNHTSEQVAKEAGATFIPTKDIFISTEVNLFADDHFHPNDFGYKLIAERILNYLVIE</sequence>
<organism evidence="4 5">
    <name type="scientific">Ornithinibacillus hominis</name>
    <dbReference type="NCBI Taxonomy" id="2763055"/>
    <lineage>
        <taxon>Bacteria</taxon>
        <taxon>Bacillati</taxon>
        <taxon>Bacillota</taxon>
        <taxon>Bacilli</taxon>
        <taxon>Bacillales</taxon>
        <taxon>Bacillaceae</taxon>
        <taxon>Ornithinibacillus</taxon>
    </lineage>
</organism>
<keyword evidence="2" id="KW-0812">Transmembrane</keyword>
<keyword evidence="2" id="KW-0472">Membrane</keyword>
<evidence type="ECO:0000256" key="2">
    <source>
        <dbReference type="SAM" id="Phobius"/>
    </source>
</evidence>
<gene>
    <name evidence="4" type="ORF">H8S33_01820</name>
</gene>
<feature type="region of interest" description="Disordered" evidence="1">
    <location>
        <begin position="35"/>
        <end position="63"/>
    </location>
</feature>
<dbReference type="CDD" id="cd04506">
    <property type="entry name" value="SGNH_hydrolase_YpmR_like"/>
    <property type="match status" value="1"/>
</dbReference>
<dbReference type="PANTHER" id="PTHR30383">
    <property type="entry name" value="THIOESTERASE 1/PROTEASE 1/LYSOPHOSPHOLIPASE L1"/>
    <property type="match status" value="1"/>
</dbReference>
<reference evidence="4" key="1">
    <citation type="submission" date="2020-08" db="EMBL/GenBank/DDBJ databases">
        <title>Genome public.</title>
        <authorList>
            <person name="Liu C."/>
            <person name="Sun Q."/>
        </authorList>
    </citation>
    <scope>NUCLEOTIDE SEQUENCE</scope>
    <source>
        <strain evidence="4">BX22</strain>
    </source>
</reference>
<dbReference type="Proteomes" id="UP000637359">
    <property type="component" value="Unassembled WGS sequence"/>
</dbReference>
<protein>
    <submittedName>
        <fullName evidence="4">SGNH/GDSL hydrolase family protein</fullName>
    </submittedName>
</protein>
<dbReference type="AlphaFoldDB" id="A0A923L307"/>
<evidence type="ECO:0000313" key="5">
    <source>
        <dbReference type="Proteomes" id="UP000637359"/>
    </source>
</evidence>
<accession>A0A923L307</accession>
<keyword evidence="5" id="KW-1185">Reference proteome</keyword>
<keyword evidence="4" id="KW-0378">Hydrolase</keyword>
<dbReference type="PANTHER" id="PTHR30383:SF27">
    <property type="entry name" value="SPORE GERMINATION LIPASE LIPC"/>
    <property type="match status" value="1"/>
</dbReference>
<dbReference type="PROSITE" id="PS51257">
    <property type="entry name" value="PROKAR_LIPOPROTEIN"/>
    <property type="match status" value="1"/>
</dbReference>